<dbReference type="Proteomes" id="UP000438429">
    <property type="component" value="Unassembled WGS sequence"/>
</dbReference>
<organism evidence="2 3">
    <name type="scientific">Scophthalmus maximus</name>
    <name type="common">Turbot</name>
    <name type="synonym">Psetta maxima</name>
    <dbReference type="NCBI Taxonomy" id="52904"/>
    <lineage>
        <taxon>Eukaryota</taxon>
        <taxon>Metazoa</taxon>
        <taxon>Chordata</taxon>
        <taxon>Craniata</taxon>
        <taxon>Vertebrata</taxon>
        <taxon>Euteleostomi</taxon>
        <taxon>Actinopterygii</taxon>
        <taxon>Neopterygii</taxon>
        <taxon>Teleostei</taxon>
        <taxon>Neoteleostei</taxon>
        <taxon>Acanthomorphata</taxon>
        <taxon>Carangaria</taxon>
        <taxon>Pleuronectiformes</taxon>
        <taxon>Pleuronectoidei</taxon>
        <taxon>Scophthalmidae</taxon>
        <taxon>Scophthalmus</taxon>
    </lineage>
</organism>
<feature type="compositionally biased region" description="Polar residues" evidence="1">
    <location>
        <begin position="26"/>
        <end position="35"/>
    </location>
</feature>
<evidence type="ECO:0000313" key="3">
    <source>
        <dbReference type="Proteomes" id="UP000438429"/>
    </source>
</evidence>
<dbReference type="EMBL" id="VEVO01000002">
    <property type="protein sequence ID" value="KAF0045358.1"/>
    <property type="molecule type" value="Genomic_DNA"/>
</dbReference>
<comment type="caution">
    <text evidence="2">The sequence shown here is derived from an EMBL/GenBank/DDBJ whole genome shotgun (WGS) entry which is preliminary data.</text>
</comment>
<feature type="compositionally biased region" description="Low complexity" evidence="1">
    <location>
        <begin position="47"/>
        <end position="59"/>
    </location>
</feature>
<accession>A0A6A4TLT0</accession>
<gene>
    <name evidence="2" type="ORF">F2P81_001887</name>
</gene>
<feature type="region of interest" description="Disordered" evidence="1">
    <location>
        <begin position="1"/>
        <end position="59"/>
    </location>
</feature>
<proteinExistence type="predicted"/>
<evidence type="ECO:0000256" key="1">
    <source>
        <dbReference type="SAM" id="MobiDB-lite"/>
    </source>
</evidence>
<sequence length="95" mass="10793">MSPHSSFVGCGENRQPIMRPKEFFASSPQPYLQSSERADKRKKTIHSNSESSSVSMSRSPLERIQPYILSALIRHTGFFMHSALIKRRSSLTPNQ</sequence>
<protein>
    <submittedName>
        <fullName evidence="2">Uncharacterized protein</fullName>
    </submittedName>
</protein>
<name>A0A6A4TLT0_SCOMX</name>
<evidence type="ECO:0000313" key="2">
    <source>
        <dbReference type="EMBL" id="KAF0045358.1"/>
    </source>
</evidence>
<reference evidence="2 3" key="1">
    <citation type="submission" date="2019-06" db="EMBL/GenBank/DDBJ databases">
        <title>Draft genomes of female and male turbot (Scophthalmus maximus).</title>
        <authorList>
            <person name="Xu H."/>
            <person name="Xu X.-W."/>
            <person name="Shao C."/>
            <person name="Chen S."/>
        </authorList>
    </citation>
    <scope>NUCLEOTIDE SEQUENCE [LARGE SCALE GENOMIC DNA]</scope>
    <source>
        <strain evidence="2">Ysfricsl-2016a</strain>
        <tissue evidence="2">Blood</tissue>
    </source>
</reference>
<dbReference type="AlphaFoldDB" id="A0A6A4TLT0"/>